<evidence type="ECO:0000256" key="14">
    <source>
        <dbReference type="ARBA" id="ARBA00049244"/>
    </source>
</evidence>
<evidence type="ECO:0000256" key="13">
    <source>
        <dbReference type="ARBA" id="ARBA00023204"/>
    </source>
</evidence>
<keyword evidence="8" id="KW-0378">Hydrolase</keyword>
<evidence type="ECO:0000259" key="17">
    <source>
        <dbReference type="SMART" id="SM00482"/>
    </source>
</evidence>
<dbReference type="GO" id="GO:0033259">
    <property type="term" value="P:plastid DNA replication"/>
    <property type="evidence" value="ECO:0007669"/>
    <property type="project" value="UniProtKB-ARBA"/>
</dbReference>
<dbReference type="Gene3D" id="1.10.150.20">
    <property type="entry name" value="5' to 3' exonuclease, C-terminal subdomain"/>
    <property type="match status" value="1"/>
</dbReference>
<evidence type="ECO:0000256" key="6">
    <source>
        <dbReference type="ARBA" id="ARBA00022722"/>
    </source>
</evidence>
<dbReference type="GO" id="GO:0009507">
    <property type="term" value="C:chloroplast"/>
    <property type="evidence" value="ECO:0007669"/>
    <property type="project" value="UniProtKB-ARBA"/>
</dbReference>
<dbReference type="FunFam" id="1.10.150.20:FF:000034">
    <property type="entry name" value="DNA polymerase I"/>
    <property type="match status" value="1"/>
</dbReference>
<evidence type="ECO:0000256" key="16">
    <source>
        <dbReference type="SAM" id="MobiDB-lite"/>
    </source>
</evidence>
<dbReference type="PANTHER" id="PTHR10133:SF27">
    <property type="entry name" value="DNA POLYMERASE NU"/>
    <property type="match status" value="1"/>
</dbReference>
<keyword evidence="18" id="KW-1185">Reference proteome</keyword>
<dbReference type="CDD" id="cd06139">
    <property type="entry name" value="DNA_polA_I_Ecoli_like_exo"/>
    <property type="match status" value="1"/>
</dbReference>
<protein>
    <recommendedName>
        <fullName evidence="2">DNA-directed DNA polymerase</fullName>
        <ecNumber evidence="2">2.7.7.7</ecNumber>
    </recommendedName>
    <alternativeName>
        <fullName evidence="15">DNA polymerase PolI-like B</fullName>
    </alternativeName>
</protein>
<evidence type="ECO:0000256" key="15">
    <source>
        <dbReference type="ARBA" id="ARBA00079253"/>
    </source>
</evidence>
<dbReference type="GO" id="GO:0003677">
    <property type="term" value="F:DNA binding"/>
    <property type="evidence" value="ECO:0007669"/>
    <property type="project" value="UniProtKB-KW"/>
</dbReference>
<dbReference type="GeneID" id="111019012"/>
<dbReference type="OrthoDB" id="275278at2759"/>
<reference evidence="19" key="1">
    <citation type="submission" date="2025-08" db="UniProtKB">
        <authorList>
            <consortium name="RefSeq"/>
        </authorList>
    </citation>
    <scope>IDENTIFICATION</scope>
    <source>
        <strain evidence="19">OHB3-1</strain>
    </source>
</reference>
<evidence type="ECO:0000256" key="7">
    <source>
        <dbReference type="ARBA" id="ARBA00022763"/>
    </source>
</evidence>
<dbReference type="GO" id="GO:0006302">
    <property type="term" value="P:double-strand break repair"/>
    <property type="evidence" value="ECO:0007669"/>
    <property type="project" value="TreeGrafter"/>
</dbReference>
<keyword evidence="11" id="KW-0809">Transit peptide</keyword>
<keyword evidence="6" id="KW-0540">Nuclease</keyword>
<dbReference type="SMART" id="SM00482">
    <property type="entry name" value="POLAc"/>
    <property type="match status" value="1"/>
</dbReference>
<evidence type="ECO:0000256" key="4">
    <source>
        <dbReference type="ARBA" id="ARBA00022695"/>
    </source>
</evidence>
<comment type="catalytic activity">
    <reaction evidence="14">
        <text>DNA(n) + a 2'-deoxyribonucleoside 5'-triphosphate = DNA(n+1) + diphosphate</text>
        <dbReference type="Rhea" id="RHEA:22508"/>
        <dbReference type="Rhea" id="RHEA-COMP:17339"/>
        <dbReference type="Rhea" id="RHEA-COMP:17340"/>
        <dbReference type="ChEBI" id="CHEBI:33019"/>
        <dbReference type="ChEBI" id="CHEBI:61560"/>
        <dbReference type="ChEBI" id="CHEBI:173112"/>
        <dbReference type="EC" id="2.7.7.7"/>
    </reaction>
</comment>
<name>A0A6J1D9Z5_MOMCH</name>
<dbReference type="Pfam" id="PF01612">
    <property type="entry name" value="DNA_pol_A_exo1"/>
    <property type="match status" value="1"/>
</dbReference>
<evidence type="ECO:0000313" key="18">
    <source>
        <dbReference type="Proteomes" id="UP000504603"/>
    </source>
</evidence>
<dbReference type="Gene3D" id="3.30.70.370">
    <property type="match status" value="1"/>
</dbReference>
<evidence type="ECO:0000313" key="19">
    <source>
        <dbReference type="RefSeq" id="XP_022150985.1"/>
    </source>
</evidence>
<evidence type="ECO:0000256" key="1">
    <source>
        <dbReference type="ARBA" id="ARBA00007705"/>
    </source>
</evidence>
<evidence type="ECO:0000256" key="3">
    <source>
        <dbReference type="ARBA" id="ARBA00022679"/>
    </source>
</evidence>
<dbReference type="CDD" id="cd08640">
    <property type="entry name" value="DNA_pol_A_plastid_like"/>
    <property type="match status" value="1"/>
</dbReference>
<dbReference type="PRINTS" id="PR00868">
    <property type="entry name" value="DNAPOLI"/>
</dbReference>
<evidence type="ECO:0000256" key="9">
    <source>
        <dbReference type="ARBA" id="ARBA00022839"/>
    </source>
</evidence>
<keyword evidence="3" id="KW-0808">Transferase</keyword>
<dbReference type="InterPro" id="IPR002562">
    <property type="entry name" value="3'-5'_exonuclease_dom"/>
</dbReference>
<keyword evidence="7" id="KW-0227">DNA damage</keyword>
<dbReference type="InterPro" id="IPR001098">
    <property type="entry name" value="DNA-dir_DNA_pol_A_palm_dom"/>
</dbReference>
<evidence type="ECO:0000256" key="10">
    <source>
        <dbReference type="ARBA" id="ARBA00022932"/>
    </source>
</evidence>
<dbReference type="FunFam" id="3.30.420.10:FF:000051">
    <property type="entry name" value="DNA polymerase I"/>
    <property type="match status" value="1"/>
</dbReference>
<keyword evidence="9" id="KW-0269">Exonuclease</keyword>
<feature type="region of interest" description="Disordered" evidence="16">
    <location>
        <begin position="745"/>
        <end position="766"/>
    </location>
</feature>
<evidence type="ECO:0000256" key="12">
    <source>
        <dbReference type="ARBA" id="ARBA00023125"/>
    </source>
</evidence>
<sequence length="1132" mass="126659">MMTLGVSTTQASSLRTSWPSYFFLWRSNSVSNSSISICASSKALYRSEFSSMKSGDGASPTLNMFHASIQCRKSSFLSTNSLVETRQYDNERAFLSDVNAWSKSTMQIKQEKHFRFMESGILTKSDEEKLRKMENLVGYGTAHSYNRPQYSKVQCFNANKDSDCINPETNRLSDGFRKQEPMNFERSVSAATIDRKTDSDRGPSIKTFKVSRGECNGDIDSFSGGRTMNKPENNDLHNQLVPMRSNKRYTISQNGKGSISHHAPNVSPNGRKQNISTGKVNNVPKSLKFIEASNEIKRGVDVEEFSEITINGTGTKMMEAQANDHKPDIKERLNSVYDSVLVVDSVSAAKEVVSMLTTKYKNLVHACDTEVAKIDVKQETPVDHGEIICFSIYSGPNANFGSGKSCIWVDVLDGGGKEILLQFAPFFEDPLIKKVWHNYSFDNHIIENYGIKVSGFHADTMHMARLWDSSRRANGGYSLEALSGDVKVMSGAKLGHEKELIGKVSMKTIFGRKKMKKDGYEGKLTVIPPVEELQREERRPWVSYSALDSICTLKLYESLKNKLSNMPWERDGEMIPDKTMFNFYEEYWQPFGELLVKMETEGMLVDRAYLAEIEKLAKAEQEVAGNRFRNWASKYCPDAKYMNVGSDAQVRQLLFGGTLNSKNPDESLPAERTFKVPNSENVIEEGKKTPGKFRNITLQSILKDKVLSTEMYTASGWPSVSGDALKILAGKVSAEFDDFTDAHDDLQSDNEVDNDSETMPHGENKKPVIHESANMSDYGTAFEAFASKEEGREACHAIAALCEVCSIDSLISNFILPLQGSNISGKNGRVHCSLNINTETGRLSARRPNLQNQPALEKDRYKIRQAFIAAPGNSLIVADYGQLELRILAHLANCKSMLEAFKAGGDFHSRTAMNMYPHIRNAVEKGSVLLEWDPQPGEDKPPVPLLKDAFGSERRKAKMLNFSIAYGKTPVGLSKDWKVTVEEARQTVDLWYNERKEVRIWQELRKKEADEKSCVRTLLGRARRFPSMKHATRAQRGHIERAAINTPVQGSAADVAMCAMLEISNNSGLRELGWRLLLQVHDEVILEGPTESAEVAKAIVVECMSKPFSGKNILNVDLAVDAKCAQNWYSAK</sequence>
<dbReference type="SUPFAM" id="SSF53098">
    <property type="entry name" value="Ribonuclease H-like"/>
    <property type="match status" value="1"/>
</dbReference>
<dbReference type="InterPro" id="IPR043502">
    <property type="entry name" value="DNA/RNA_pol_sf"/>
</dbReference>
<proteinExistence type="inferred from homology"/>
<keyword evidence="4" id="KW-0548">Nucleotidyltransferase</keyword>
<dbReference type="InterPro" id="IPR036397">
    <property type="entry name" value="RNaseH_sf"/>
</dbReference>
<dbReference type="GO" id="GO:0003887">
    <property type="term" value="F:DNA-directed DNA polymerase activity"/>
    <property type="evidence" value="ECO:0007669"/>
    <property type="project" value="UniProtKB-KW"/>
</dbReference>
<dbReference type="GO" id="GO:0006264">
    <property type="term" value="P:mitochondrial DNA replication"/>
    <property type="evidence" value="ECO:0007669"/>
    <property type="project" value="UniProtKB-ARBA"/>
</dbReference>
<dbReference type="InterPro" id="IPR012337">
    <property type="entry name" value="RNaseH-like_sf"/>
</dbReference>
<dbReference type="Pfam" id="PF00476">
    <property type="entry name" value="DNA_pol_A"/>
    <property type="match status" value="2"/>
</dbReference>
<comment type="similarity">
    <text evidence="1">Belongs to the DNA polymerase type-A family.</text>
</comment>
<keyword evidence="10" id="KW-0239">DNA-directed DNA polymerase</keyword>
<dbReference type="Gene3D" id="3.30.420.10">
    <property type="entry name" value="Ribonuclease H-like superfamily/Ribonuclease H"/>
    <property type="match status" value="1"/>
</dbReference>
<keyword evidence="5" id="KW-0235">DNA replication</keyword>
<accession>A0A6J1D9Z5</accession>
<evidence type="ECO:0000256" key="8">
    <source>
        <dbReference type="ARBA" id="ARBA00022801"/>
    </source>
</evidence>
<dbReference type="AlphaFoldDB" id="A0A6J1D9Z5"/>
<dbReference type="PANTHER" id="PTHR10133">
    <property type="entry name" value="DNA POLYMERASE I"/>
    <property type="match status" value="1"/>
</dbReference>
<organism evidence="18 19">
    <name type="scientific">Momordica charantia</name>
    <name type="common">Bitter gourd</name>
    <name type="synonym">Balsam pear</name>
    <dbReference type="NCBI Taxonomy" id="3673"/>
    <lineage>
        <taxon>Eukaryota</taxon>
        <taxon>Viridiplantae</taxon>
        <taxon>Streptophyta</taxon>
        <taxon>Embryophyta</taxon>
        <taxon>Tracheophyta</taxon>
        <taxon>Spermatophyta</taxon>
        <taxon>Magnoliopsida</taxon>
        <taxon>eudicotyledons</taxon>
        <taxon>Gunneridae</taxon>
        <taxon>Pentapetalae</taxon>
        <taxon>rosids</taxon>
        <taxon>fabids</taxon>
        <taxon>Cucurbitales</taxon>
        <taxon>Cucurbitaceae</taxon>
        <taxon>Momordiceae</taxon>
        <taxon>Momordica</taxon>
    </lineage>
</organism>
<dbReference type="RefSeq" id="XP_022150985.1">
    <property type="nucleotide sequence ID" value="XM_022295293.1"/>
</dbReference>
<evidence type="ECO:0000256" key="2">
    <source>
        <dbReference type="ARBA" id="ARBA00012417"/>
    </source>
</evidence>
<dbReference type="Proteomes" id="UP000504603">
    <property type="component" value="Unplaced"/>
</dbReference>
<evidence type="ECO:0000256" key="11">
    <source>
        <dbReference type="ARBA" id="ARBA00022946"/>
    </source>
</evidence>
<dbReference type="KEGG" id="mcha:111019012"/>
<dbReference type="SUPFAM" id="SSF56672">
    <property type="entry name" value="DNA/RNA polymerases"/>
    <property type="match status" value="1"/>
</dbReference>
<feature type="domain" description="DNA-directed DNA polymerase family A palm" evidence="17">
    <location>
        <begin position="862"/>
        <end position="1092"/>
    </location>
</feature>
<dbReference type="GO" id="GO:0008408">
    <property type="term" value="F:3'-5' exonuclease activity"/>
    <property type="evidence" value="ECO:0007669"/>
    <property type="project" value="InterPro"/>
</dbReference>
<evidence type="ECO:0000256" key="5">
    <source>
        <dbReference type="ARBA" id="ARBA00022705"/>
    </source>
</evidence>
<dbReference type="GO" id="GO:0005739">
    <property type="term" value="C:mitochondrion"/>
    <property type="evidence" value="ECO:0007669"/>
    <property type="project" value="UniProtKB-ARBA"/>
</dbReference>
<keyword evidence="13" id="KW-0234">DNA repair</keyword>
<gene>
    <name evidence="19" type="primary">LOC111019012</name>
</gene>
<feature type="compositionally biased region" description="Polar residues" evidence="16">
    <location>
        <begin position="266"/>
        <end position="279"/>
    </location>
</feature>
<feature type="region of interest" description="Disordered" evidence="16">
    <location>
        <begin position="253"/>
        <end position="279"/>
    </location>
</feature>
<dbReference type="InterPro" id="IPR002298">
    <property type="entry name" value="DNA_polymerase_A"/>
</dbReference>
<keyword evidence="12" id="KW-0238">DNA-binding</keyword>
<dbReference type="EC" id="2.7.7.7" evidence="2"/>
<feature type="compositionally biased region" description="Acidic residues" evidence="16">
    <location>
        <begin position="747"/>
        <end position="756"/>
    </location>
</feature>